<name>A0A5E7ISS7_PSEFL</name>
<dbReference type="Proteomes" id="UP000327111">
    <property type="component" value="Unassembled WGS sequence"/>
</dbReference>
<proteinExistence type="predicted"/>
<keyword evidence="1" id="KW-0472">Membrane</keyword>
<evidence type="ECO:0000256" key="1">
    <source>
        <dbReference type="SAM" id="Phobius"/>
    </source>
</evidence>
<keyword evidence="1" id="KW-0812">Transmembrane</keyword>
<organism evidence="2 3">
    <name type="scientific">Pseudomonas fluorescens</name>
    <dbReference type="NCBI Taxonomy" id="294"/>
    <lineage>
        <taxon>Bacteria</taxon>
        <taxon>Pseudomonadati</taxon>
        <taxon>Pseudomonadota</taxon>
        <taxon>Gammaproteobacteria</taxon>
        <taxon>Pseudomonadales</taxon>
        <taxon>Pseudomonadaceae</taxon>
        <taxon>Pseudomonas</taxon>
    </lineage>
</organism>
<reference evidence="2 3" key="1">
    <citation type="submission" date="2019-09" db="EMBL/GenBank/DDBJ databases">
        <authorList>
            <person name="Chandra G."/>
            <person name="Truman W A."/>
        </authorList>
    </citation>
    <scope>NUCLEOTIDE SEQUENCE [LARGE SCALE GENOMIC DNA]</scope>
    <source>
        <strain evidence="2">PS854</strain>
    </source>
</reference>
<accession>A0A5E7ISS7</accession>
<evidence type="ECO:0000313" key="3">
    <source>
        <dbReference type="Proteomes" id="UP000327111"/>
    </source>
</evidence>
<gene>
    <name evidence="2" type="ORF">PS854_01464</name>
</gene>
<feature type="transmembrane region" description="Helical" evidence="1">
    <location>
        <begin position="23"/>
        <end position="40"/>
    </location>
</feature>
<keyword evidence="1" id="KW-1133">Transmembrane helix</keyword>
<dbReference type="EMBL" id="CABVIF010000002">
    <property type="protein sequence ID" value="VVO74353.1"/>
    <property type="molecule type" value="Genomic_DNA"/>
</dbReference>
<evidence type="ECO:0000313" key="2">
    <source>
        <dbReference type="EMBL" id="VVO74353.1"/>
    </source>
</evidence>
<dbReference type="RefSeq" id="WP_263597122.1">
    <property type="nucleotide sequence ID" value="NZ_CABVIF010000002.1"/>
</dbReference>
<dbReference type="AlphaFoldDB" id="A0A5E7ISS7"/>
<sequence>MSLEEDESEKCYRFIDGAVQKNTRPALAIAITFTFFITFFR</sequence>
<protein>
    <submittedName>
        <fullName evidence="2">Uncharacterized protein</fullName>
    </submittedName>
</protein>